<accession>A0ABP0BEX4</accession>
<dbReference type="InterPro" id="IPR003615">
    <property type="entry name" value="HNH_nuc"/>
</dbReference>
<name>A0ABP0BEX4_9PEZI</name>
<gene>
    <name evidence="3" type="ORF">SCUCBS95973_003370</name>
</gene>
<keyword evidence="4" id="KW-1185">Reference proteome</keyword>
<protein>
    <recommendedName>
        <fullName evidence="2">HNH nuclease domain-containing protein</fullName>
    </recommendedName>
</protein>
<feature type="compositionally biased region" description="Basic and acidic residues" evidence="1">
    <location>
        <begin position="424"/>
        <end position="454"/>
    </location>
</feature>
<evidence type="ECO:0000313" key="3">
    <source>
        <dbReference type="EMBL" id="CAK7218086.1"/>
    </source>
</evidence>
<comment type="caution">
    <text evidence="3">The sequence shown here is derived from an EMBL/GenBank/DDBJ whole genome shotgun (WGS) entry which is preliminary data.</text>
</comment>
<sequence>MAAPSITVSYVGRFPINWAPHEHGMPSSDPSPAPRTHPRFIEFLSRSLEKAKANEMDLTAAKRAERITFIRLVLERAQDPNGRIQGVVFDEDVIGRSASAGEEDIEDAYDTFLNGHMRRLLESGTLPWKKGKKAANEQPGDDNATRRDAADLKAQKDVPALYNHRCVLTGTTKPEGAHIVPVRAKNADHDITWRLLRMFWPLRRPDDVTVPGKEHMNILPLTQTAHTLFDAYHFALRPIAHPQTPSTRIFLQVVYLRDTDGQRIDTRWDHRRFGGLFDFRRAPLPTSTAQHEHECPAIQHGDLYELFTDDPIAHPLPSERLLQVQYGMHQIMSGMCAAGALRDTFDGTPPPDNDGDSPLPSVPDLWAVLIQEAQDLGILDADAAALWGREFARQARADAEEEEALHEFIAQCQHGYNDDSSDIPDVRDQEDGATDHGDEHNGKGKDIQAKQDLR</sequence>
<dbReference type="Proteomes" id="UP001642405">
    <property type="component" value="Unassembled WGS sequence"/>
</dbReference>
<reference evidence="3 4" key="1">
    <citation type="submission" date="2024-01" db="EMBL/GenBank/DDBJ databases">
        <authorList>
            <person name="Allen C."/>
            <person name="Tagirdzhanova G."/>
        </authorList>
    </citation>
    <scope>NUCLEOTIDE SEQUENCE [LARGE SCALE GENOMIC DNA]</scope>
</reference>
<dbReference type="EMBL" id="CAWUHB010000014">
    <property type="protein sequence ID" value="CAK7218086.1"/>
    <property type="molecule type" value="Genomic_DNA"/>
</dbReference>
<feature type="region of interest" description="Disordered" evidence="1">
    <location>
        <begin position="415"/>
        <end position="454"/>
    </location>
</feature>
<dbReference type="Pfam" id="PF13391">
    <property type="entry name" value="HNH_2"/>
    <property type="match status" value="1"/>
</dbReference>
<evidence type="ECO:0000313" key="4">
    <source>
        <dbReference type="Proteomes" id="UP001642405"/>
    </source>
</evidence>
<feature type="region of interest" description="Disordered" evidence="1">
    <location>
        <begin position="124"/>
        <end position="147"/>
    </location>
</feature>
<evidence type="ECO:0000256" key="1">
    <source>
        <dbReference type="SAM" id="MobiDB-lite"/>
    </source>
</evidence>
<feature type="domain" description="HNH nuclease" evidence="2">
    <location>
        <begin position="166"/>
        <end position="236"/>
    </location>
</feature>
<proteinExistence type="predicted"/>
<evidence type="ECO:0000259" key="2">
    <source>
        <dbReference type="Pfam" id="PF13391"/>
    </source>
</evidence>
<organism evidence="3 4">
    <name type="scientific">Sporothrix curviconia</name>
    <dbReference type="NCBI Taxonomy" id="1260050"/>
    <lineage>
        <taxon>Eukaryota</taxon>
        <taxon>Fungi</taxon>
        <taxon>Dikarya</taxon>
        <taxon>Ascomycota</taxon>
        <taxon>Pezizomycotina</taxon>
        <taxon>Sordariomycetes</taxon>
        <taxon>Sordariomycetidae</taxon>
        <taxon>Ophiostomatales</taxon>
        <taxon>Ophiostomataceae</taxon>
        <taxon>Sporothrix</taxon>
    </lineage>
</organism>